<proteinExistence type="predicted"/>
<gene>
    <name evidence="1" type="ORF">LCGC14_2644700</name>
</gene>
<name>A0A0F9C711_9ZZZZ</name>
<comment type="caution">
    <text evidence="1">The sequence shown here is derived from an EMBL/GenBank/DDBJ whole genome shotgun (WGS) entry which is preliminary data.</text>
</comment>
<evidence type="ECO:0000313" key="1">
    <source>
        <dbReference type="EMBL" id="KKK98244.1"/>
    </source>
</evidence>
<organism evidence="1">
    <name type="scientific">marine sediment metagenome</name>
    <dbReference type="NCBI Taxonomy" id="412755"/>
    <lineage>
        <taxon>unclassified sequences</taxon>
        <taxon>metagenomes</taxon>
        <taxon>ecological metagenomes</taxon>
    </lineage>
</organism>
<accession>A0A0F9C711</accession>
<dbReference type="AlphaFoldDB" id="A0A0F9C711"/>
<reference evidence="1" key="1">
    <citation type="journal article" date="2015" name="Nature">
        <title>Complex archaea that bridge the gap between prokaryotes and eukaryotes.</title>
        <authorList>
            <person name="Spang A."/>
            <person name="Saw J.H."/>
            <person name="Jorgensen S.L."/>
            <person name="Zaremba-Niedzwiedzka K."/>
            <person name="Martijn J."/>
            <person name="Lind A.E."/>
            <person name="van Eijk R."/>
            <person name="Schleper C."/>
            <person name="Guy L."/>
            <person name="Ettema T.J."/>
        </authorList>
    </citation>
    <scope>NUCLEOTIDE SEQUENCE</scope>
</reference>
<dbReference type="EMBL" id="LAZR01045703">
    <property type="protein sequence ID" value="KKK98244.1"/>
    <property type="molecule type" value="Genomic_DNA"/>
</dbReference>
<sequence length="108" mass="12383">MSSTKWQLGWNCGMGSDFDECLIERLTWLGGEPHFGRRVFCRYHEVAIGDYIQRHMAGEQAQLMRESVISRAKIFDERDLEDQLQHTPVMSTTLADVRDVIHGGCCHA</sequence>
<protein>
    <submittedName>
        <fullName evidence="1">Uncharacterized protein</fullName>
    </submittedName>
</protein>